<evidence type="ECO:0000259" key="6">
    <source>
        <dbReference type="PROSITE" id="PS50262"/>
    </source>
</evidence>
<gene>
    <name evidence="7" type="ORF">g.2693</name>
</gene>
<evidence type="ECO:0000256" key="2">
    <source>
        <dbReference type="ARBA" id="ARBA00022692"/>
    </source>
</evidence>
<dbReference type="SUPFAM" id="SSF81321">
    <property type="entry name" value="Family A G protein-coupled receptor-like"/>
    <property type="match status" value="1"/>
</dbReference>
<dbReference type="EMBL" id="GDQN01006608">
    <property type="protein sequence ID" value="JAT84446.1"/>
    <property type="molecule type" value="Transcribed_RNA"/>
</dbReference>
<dbReference type="PROSITE" id="PS50262">
    <property type="entry name" value="G_PROTEIN_RECEP_F1_2"/>
    <property type="match status" value="1"/>
</dbReference>
<keyword evidence="2 5" id="KW-0812">Transmembrane</keyword>
<protein>
    <recommendedName>
        <fullName evidence="6">G-protein coupled receptors family 1 profile domain-containing protein</fullName>
    </recommendedName>
</protein>
<evidence type="ECO:0000256" key="4">
    <source>
        <dbReference type="ARBA" id="ARBA00023136"/>
    </source>
</evidence>
<evidence type="ECO:0000256" key="1">
    <source>
        <dbReference type="ARBA" id="ARBA00004370"/>
    </source>
</evidence>
<dbReference type="Gene3D" id="1.20.1070.10">
    <property type="entry name" value="Rhodopsin 7-helix transmembrane proteins"/>
    <property type="match status" value="1"/>
</dbReference>
<keyword evidence="3 5" id="KW-1133">Transmembrane helix</keyword>
<name>A0A1E1WBU6_PECGO</name>
<dbReference type="AlphaFoldDB" id="A0A1E1WBU6"/>
<dbReference type="GO" id="GO:0016020">
    <property type="term" value="C:membrane"/>
    <property type="evidence" value="ECO:0007669"/>
    <property type="project" value="UniProtKB-SubCell"/>
</dbReference>
<feature type="transmembrane region" description="Helical" evidence="5">
    <location>
        <begin position="6"/>
        <end position="30"/>
    </location>
</feature>
<reference evidence="7" key="1">
    <citation type="submission" date="2015-09" db="EMBL/GenBank/DDBJ databases">
        <title>De novo assembly of Pectinophora gossypiella (Pink Bollworm) gut transcriptome.</title>
        <authorList>
            <person name="Tassone E.E."/>
        </authorList>
    </citation>
    <scope>NUCLEOTIDE SEQUENCE</scope>
</reference>
<feature type="non-terminal residue" evidence="7">
    <location>
        <position position="1"/>
    </location>
</feature>
<evidence type="ECO:0000256" key="3">
    <source>
        <dbReference type="ARBA" id="ARBA00022989"/>
    </source>
</evidence>
<evidence type="ECO:0000256" key="5">
    <source>
        <dbReference type="SAM" id="Phobius"/>
    </source>
</evidence>
<accession>A0A1E1WBU6</accession>
<sequence length="163" mass="18438">IALFPAAILELVSCLVLSVIVMVVVLYILILHSAVKQVDKIREYRETNTISYISKAVEDQCRIANNVSKTKITITISKDSKTETAETSIEMRERSTTNLKEEQVDKNINRQTTNRVRKVSKISTYYGQAKELNAHPSKLKAVKTVLIVIICFVCTWAPYYVAI</sequence>
<organism evidence="7">
    <name type="scientific">Pectinophora gossypiella</name>
    <name type="common">Cotton pink bollworm</name>
    <name type="synonym">Depressaria gossypiella</name>
    <dbReference type="NCBI Taxonomy" id="13191"/>
    <lineage>
        <taxon>Eukaryota</taxon>
        <taxon>Metazoa</taxon>
        <taxon>Ecdysozoa</taxon>
        <taxon>Arthropoda</taxon>
        <taxon>Hexapoda</taxon>
        <taxon>Insecta</taxon>
        <taxon>Pterygota</taxon>
        <taxon>Neoptera</taxon>
        <taxon>Endopterygota</taxon>
        <taxon>Lepidoptera</taxon>
        <taxon>Glossata</taxon>
        <taxon>Ditrysia</taxon>
        <taxon>Gelechioidea</taxon>
        <taxon>Gelechiidae</taxon>
        <taxon>Apatetrinae</taxon>
        <taxon>Pectinophora</taxon>
    </lineage>
</organism>
<feature type="transmembrane region" description="Helical" evidence="5">
    <location>
        <begin position="141"/>
        <end position="161"/>
    </location>
</feature>
<keyword evidence="4 5" id="KW-0472">Membrane</keyword>
<feature type="non-terminal residue" evidence="7">
    <location>
        <position position="163"/>
    </location>
</feature>
<evidence type="ECO:0000313" key="7">
    <source>
        <dbReference type="EMBL" id="JAT84446.1"/>
    </source>
</evidence>
<comment type="subcellular location">
    <subcellularLocation>
        <location evidence="1">Membrane</location>
    </subcellularLocation>
</comment>
<proteinExistence type="predicted"/>
<feature type="domain" description="G-protein coupled receptors family 1 profile" evidence="6">
    <location>
        <begin position="1"/>
        <end position="163"/>
    </location>
</feature>
<dbReference type="InterPro" id="IPR017452">
    <property type="entry name" value="GPCR_Rhodpsn_7TM"/>
</dbReference>
<dbReference type="OrthoDB" id="10011551at2759"/>